<dbReference type="SUPFAM" id="SSF64518">
    <property type="entry name" value="Phase 1 flagellin"/>
    <property type="match status" value="1"/>
</dbReference>
<dbReference type="Pfam" id="PF00700">
    <property type="entry name" value="Flagellin_C"/>
    <property type="match status" value="1"/>
</dbReference>
<dbReference type="RefSeq" id="WP_163106892.1">
    <property type="nucleotide sequence ID" value="NZ_JAAAWO010000008.1"/>
</dbReference>
<sequence>MLSVSGKYQSLGLSTFRGNAVATSLERLSSGLRINSAADDSAGLQISNRLSSERNAYTQLNRNLNDGISYAQVAEGGLQESAAILQRMRQLSIQSQNGINSKNDRAALDKEFQALKLELNAIAYGTEVFNRLPLVGDANLLSDNVPSLGDRFAQGVTQSLPSGLQSIAYIPAGSSNVQVNINDNGANDDIQVFTTSGKHLAGTPITNATWSAGSNNIANVADLESRFFLTSNGYNADASYDDSELITSGSDTIDGNVISFSGDQNGATPSNLNEFLTISSNSQPLIISVIGSGVFNVTATWDSLGGEDERAFSLGPADITATNKLGKGTEYIEVTKTPATLEDLSLEGTSINSEQNAEAALSQIDAALNTVSESRAFYGAKLNQMTSALNVNAIANENISAARSRITDTDFAAETASLTQSQIVEQASISVRAQAQSSENQVLGLLNGIAEQTA</sequence>
<reference evidence="7 8" key="1">
    <citation type="submission" date="2020-01" db="EMBL/GenBank/DDBJ databases">
        <title>Genomes of bacteria type strains.</title>
        <authorList>
            <person name="Chen J."/>
            <person name="Zhu S."/>
            <person name="Yang J."/>
        </authorList>
    </citation>
    <scope>NUCLEOTIDE SEQUENCE [LARGE SCALE GENOMIC DNA]</scope>
    <source>
        <strain evidence="7 8">LMG 24078</strain>
    </source>
</reference>
<organism evidence="7 8">
    <name type="scientific">Alteromonas genovensis</name>
    <dbReference type="NCBI Taxonomy" id="471225"/>
    <lineage>
        <taxon>Bacteria</taxon>
        <taxon>Pseudomonadati</taxon>
        <taxon>Pseudomonadota</taxon>
        <taxon>Gammaproteobacteria</taxon>
        <taxon>Alteromonadales</taxon>
        <taxon>Alteromonadaceae</taxon>
        <taxon>Alteromonas/Salinimonas group</taxon>
        <taxon>Alteromonas</taxon>
    </lineage>
</organism>
<dbReference type="Proteomes" id="UP000471381">
    <property type="component" value="Unassembled WGS sequence"/>
</dbReference>
<accession>A0A6N9TNJ8</accession>
<name>A0A6N9TNJ8_9ALTE</name>
<comment type="function">
    <text evidence="4">Flagellin is the subunit protein which polymerizes to form the filaments of bacterial flagella.</text>
</comment>
<comment type="subcellular location">
    <subcellularLocation>
        <location evidence="4">Secreted</location>
    </subcellularLocation>
    <subcellularLocation>
        <location evidence="4">Bacterial flagellum</location>
    </subcellularLocation>
</comment>
<keyword evidence="7" id="KW-0282">Flagellum</keyword>
<dbReference type="InterPro" id="IPR001029">
    <property type="entry name" value="Flagellin_N"/>
</dbReference>
<protein>
    <recommendedName>
        <fullName evidence="4">Flagellin</fullName>
    </recommendedName>
</protein>
<keyword evidence="3 4" id="KW-0975">Bacterial flagellum</keyword>
<comment type="caution">
    <text evidence="7">The sequence shown here is derived from an EMBL/GenBank/DDBJ whole genome shotgun (WGS) entry which is preliminary data.</text>
</comment>
<dbReference type="PANTHER" id="PTHR42792">
    <property type="entry name" value="FLAGELLIN"/>
    <property type="match status" value="1"/>
</dbReference>
<evidence type="ECO:0000256" key="3">
    <source>
        <dbReference type="ARBA" id="ARBA00023143"/>
    </source>
</evidence>
<gene>
    <name evidence="7" type="ORF">GTQ48_11930</name>
</gene>
<keyword evidence="8" id="KW-1185">Reference proteome</keyword>
<feature type="domain" description="Flagellin N-terminal" evidence="5">
    <location>
        <begin position="20"/>
        <end position="127"/>
    </location>
</feature>
<evidence type="ECO:0000313" key="7">
    <source>
        <dbReference type="EMBL" id="NDW16228.1"/>
    </source>
</evidence>
<dbReference type="Gene3D" id="3.30.70.2120">
    <property type="match status" value="1"/>
</dbReference>
<keyword evidence="7" id="KW-0966">Cell projection</keyword>
<dbReference type="Gene3D" id="1.20.1330.10">
    <property type="entry name" value="f41 fragment of flagellin, N-terminal domain"/>
    <property type="match status" value="2"/>
</dbReference>
<dbReference type="PANTHER" id="PTHR42792:SF2">
    <property type="entry name" value="FLAGELLIN"/>
    <property type="match status" value="1"/>
</dbReference>
<evidence type="ECO:0000313" key="8">
    <source>
        <dbReference type="Proteomes" id="UP000471381"/>
    </source>
</evidence>
<dbReference type="EMBL" id="JAAAWO010000008">
    <property type="protein sequence ID" value="NDW16228.1"/>
    <property type="molecule type" value="Genomic_DNA"/>
</dbReference>
<evidence type="ECO:0000256" key="1">
    <source>
        <dbReference type="ARBA" id="ARBA00005709"/>
    </source>
</evidence>
<evidence type="ECO:0000259" key="5">
    <source>
        <dbReference type="Pfam" id="PF00669"/>
    </source>
</evidence>
<dbReference type="GO" id="GO:0005576">
    <property type="term" value="C:extracellular region"/>
    <property type="evidence" value="ECO:0007669"/>
    <property type="project" value="UniProtKB-SubCell"/>
</dbReference>
<comment type="similarity">
    <text evidence="1 4">Belongs to the bacterial flagellin family.</text>
</comment>
<evidence type="ECO:0000256" key="2">
    <source>
        <dbReference type="ARBA" id="ARBA00022525"/>
    </source>
</evidence>
<dbReference type="GO" id="GO:0005198">
    <property type="term" value="F:structural molecule activity"/>
    <property type="evidence" value="ECO:0007669"/>
    <property type="project" value="UniProtKB-UniRule"/>
</dbReference>
<dbReference type="InterPro" id="IPR042187">
    <property type="entry name" value="Flagellin_C_sub2"/>
</dbReference>
<dbReference type="AlphaFoldDB" id="A0A6N9TNJ8"/>
<dbReference type="GO" id="GO:0009288">
    <property type="term" value="C:bacterial-type flagellum"/>
    <property type="evidence" value="ECO:0007669"/>
    <property type="project" value="UniProtKB-SubCell"/>
</dbReference>
<dbReference type="Pfam" id="PF00669">
    <property type="entry name" value="Flagellin_N"/>
    <property type="match status" value="1"/>
</dbReference>
<dbReference type="Gene3D" id="6.10.10.10">
    <property type="entry name" value="Flagellar export chaperone, C-terminal domain"/>
    <property type="match status" value="1"/>
</dbReference>
<dbReference type="PRINTS" id="PR00207">
    <property type="entry name" value="FLAGELLIN"/>
</dbReference>
<evidence type="ECO:0000259" key="6">
    <source>
        <dbReference type="Pfam" id="PF00700"/>
    </source>
</evidence>
<feature type="domain" description="Flagellin C-terminal" evidence="6">
    <location>
        <begin position="362"/>
        <end position="446"/>
    </location>
</feature>
<keyword evidence="7" id="KW-0969">Cilium</keyword>
<dbReference type="InterPro" id="IPR046358">
    <property type="entry name" value="Flagellin_C"/>
</dbReference>
<keyword evidence="2 4" id="KW-0964">Secreted</keyword>
<evidence type="ECO:0000256" key="4">
    <source>
        <dbReference type="RuleBase" id="RU362073"/>
    </source>
</evidence>
<proteinExistence type="inferred from homology"/>
<dbReference type="InterPro" id="IPR001492">
    <property type="entry name" value="Flagellin"/>
</dbReference>